<comment type="caution">
    <text evidence="1">The sequence shown here is derived from an EMBL/GenBank/DDBJ whole genome shotgun (WGS) entry which is preliminary data.</text>
</comment>
<evidence type="ECO:0000313" key="2">
    <source>
        <dbReference type="Proteomes" id="UP001628179"/>
    </source>
</evidence>
<protein>
    <recommendedName>
        <fullName evidence="3">Aminoglycoside phosphotransferase domain-containing protein</fullName>
    </recommendedName>
</protein>
<gene>
    <name evidence="1" type="ORF">MFIFM68171_03720</name>
</gene>
<dbReference type="EMBL" id="BAAFSV010000002">
    <property type="protein sequence ID" value="GAB1313510.1"/>
    <property type="molecule type" value="Genomic_DNA"/>
</dbReference>
<dbReference type="GeneID" id="98174464"/>
<sequence length="221" mass="25702">MSEQTFGTAQCEVFALEHLRKELLAFVNADWEGCPFVLSHFDLRWLNIIVDDELNILAIIDREWTGSIPRQLFTLPFWVAGREFPSIAGDEYHEEFTQVYRVIADKSGISGMCRQLAEDWDVDLPNTNALPIAELPRHHSQLIAIFYQALYPKLFEASGHEVVPQFFGRSENRELALEVQRRCKSSGRYTQCLEDIQLVVPNKELEFTRRLAEQEEKLQHY</sequence>
<keyword evidence="2" id="KW-1185">Reference proteome</keyword>
<reference evidence="1 2" key="1">
    <citation type="submission" date="2024-09" db="EMBL/GenBank/DDBJ databases">
        <title>Itraconazole resistance in Madurella fahalii resulting from another homologue of gene encoding cytochrome P450 14-alpha sterol demethylase (CYP51).</title>
        <authorList>
            <person name="Yoshioka I."/>
            <person name="Fahal A.H."/>
            <person name="Kaneko S."/>
            <person name="Yaguchi T."/>
        </authorList>
    </citation>
    <scope>NUCLEOTIDE SEQUENCE [LARGE SCALE GENOMIC DNA]</scope>
    <source>
        <strain evidence="1 2">IFM 68171</strain>
    </source>
</reference>
<evidence type="ECO:0000313" key="1">
    <source>
        <dbReference type="EMBL" id="GAB1313510.1"/>
    </source>
</evidence>
<proteinExistence type="predicted"/>
<accession>A0ABQ0G714</accession>
<dbReference type="Proteomes" id="UP001628179">
    <property type="component" value="Unassembled WGS sequence"/>
</dbReference>
<organism evidence="1 2">
    <name type="scientific">Madurella fahalii</name>
    <dbReference type="NCBI Taxonomy" id="1157608"/>
    <lineage>
        <taxon>Eukaryota</taxon>
        <taxon>Fungi</taxon>
        <taxon>Dikarya</taxon>
        <taxon>Ascomycota</taxon>
        <taxon>Pezizomycotina</taxon>
        <taxon>Sordariomycetes</taxon>
        <taxon>Sordariomycetidae</taxon>
        <taxon>Sordariales</taxon>
        <taxon>Sordariales incertae sedis</taxon>
        <taxon>Madurella</taxon>
    </lineage>
</organism>
<evidence type="ECO:0008006" key="3">
    <source>
        <dbReference type="Google" id="ProtNLM"/>
    </source>
</evidence>
<name>A0ABQ0G714_9PEZI</name>
<dbReference type="RefSeq" id="XP_070915242.1">
    <property type="nucleotide sequence ID" value="XM_071059141.1"/>
</dbReference>